<gene>
    <name evidence="1" type="ORF">PHPALM_29232</name>
</gene>
<dbReference type="OrthoDB" id="129158at2759"/>
<evidence type="ECO:0000313" key="2">
    <source>
        <dbReference type="Proteomes" id="UP000237271"/>
    </source>
</evidence>
<reference evidence="1 2" key="1">
    <citation type="journal article" date="2017" name="Genome Biol. Evol.">
        <title>Phytophthora megakarya and P. palmivora, closely related causal agents of cacao black pod rot, underwent increases in genome sizes and gene numbers by different mechanisms.</title>
        <authorList>
            <person name="Ali S.S."/>
            <person name="Shao J."/>
            <person name="Lary D.J."/>
            <person name="Kronmiller B."/>
            <person name="Shen D."/>
            <person name="Strem M.D."/>
            <person name="Amoako-Attah I."/>
            <person name="Akrofi A.Y."/>
            <person name="Begoude B.A."/>
            <person name="Ten Hoopen G.M."/>
            <person name="Coulibaly K."/>
            <person name="Kebe B.I."/>
            <person name="Melnick R.L."/>
            <person name="Guiltinan M.J."/>
            <person name="Tyler B.M."/>
            <person name="Meinhardt L.W."/>
            <person name="Bailey B.A."/>
        </authorList>
    </citation>
    <scope>NUCLEOTIDE SEQUENCE [LARGE SCALE GENOMIC DNA]</scope>
    <source>
        <strain evidence="2">sbr112.9</strain>
    </source>
</reference>
<proteinExistence type="predicted"/>
<organism evidence="1 2">
    <name type="scientific">Phytophthora palmivora</name>
    <dbReference type="NCBI Taxonomy" id="4796"/>
    <lineage>
        <taxon>Eukaryota</taxon>
        <taxon>Sar</taxon>
        <taxon>Stramenopiles</taxon>
        <taxon>Oomycota</taxon>
        <taxon>Peronosporomycetes</taxon>
        <taxon>Peronosporales</taxon>
        <taxon>Peronosporaceae</taxon>
        <taxon>Phytophthora</taxon>
    </lineage>
</organism>
<comment type="caution">
    <text evidence="1">The sequence shown here is derived from an EMBL/GenBank/DDBJ whole genome shotgun (WGS) entry which is preliminary data.</text>
</comment>
<accession>A0A2P4X843</accession>
<sequence>MSFPFDYAKMYFVSFQTTVDDGAAAVTATATAPNARGELPPPELRYLTYSSVPDGWKKAKGDYNPPQTHLLAANRMFWTFGSGKHISAIAFVLSLQELEYVRFQATPAVLMAIFSGCLRSRGLTPMDFKEASEMECLEDGSTNVNFAIHGLNAFGQEVWYDHIPIRASEKISPRAAV</sequence>
<dbReference type="Proteomes" id="UP000237271">
    <property type="component" value="Unassembled WGS sequence"/>
</dbReference>
<dbReference type="AlphaFoldDB" id="A0A2P4X843"/>
<evidence type="ECO:0000313" key="1">
    <source>
        <dbReference type="EMBL" id="POM61718.1"/>
    </source>
</evidence>
<name>A0A2P4X843_9STRA</name>
<protein>
    <submittedName>
        <fullName evidence="1">Uncharacterized protein</fullName>
    </submittedName>
</protein>
<dbReference type="EMBL" id="NCKW01015825">
    <property type="protein sequence ID" value="POM61718.1"/>
    <property type="molecule type" value="Genomic_DNA"/>
</dbReference>
<keyword evidence="2" id="KW-1185">Reference proteome</keyword>